<dbReference type="Proteomes" id="UP000245464">
    <property type="component" value="Chromosome 1"/>
</dbReference>
<dbReference type="EMBL" id="NQIK02000001">
    <property type="protein sequence ID" value="KAF7576945.1"/>
    <property type="molecule type" value="Genomic_DNA"/>
</dbReference>
<accession>A0A5M9LNE9</accession>
<dbReference type="GeneID" id="90954008"/>
<sequence>MQLMRRTDALLLASKVNIAGAVTATSKSACTCDAAHAGPREVREKPCPHLPIPIAITSTASAVHRSCCQQMNPEPVPTNTYSLSPTRAAHVGPPLTLLSSPSCSCSPGMSVNRDL</sequence>
<dbReference type="AlphaFoldDB" id="A0A5M9LNE9"/>
<evidence type="ECO:0000313" key="2">
    <source>
        <dbReference type="Proteomes" id="UP000245464"/>
    </source>
</evidence>
<evidence type="ECO:0000313" key="1">
    <source>
        <dbReference type="EMBL" id="KAF7576945.1"/>
    </source>
</evidence>
<proteinExistence type="predicted"/>
<dbReference type="KEGG" id="ptrr:90954008"/>
<protein>
    <submittedName>
        <fullName evidence="1">Uncharacterized protein</fullName>
    </submittedName>
</protein>
<organism evidence="1 2">
    <name type="scientific">Pyrenophora tritici-repentis</name>
    <dbReference type="NCBI Taxonomy" id="45151"/>
    <lineage>
        <taxon>Eukaryota</taxon>
        <taxon>Fungi</taxon>
        <taxon>Dikarya</taxon>
        <taxon>Ascomycota</taxon>
        <taxon>Pezizomycotina</taxon>
        <taxon>Dothideomycetes</taxon>
        <taxon>Pleosporomycetidae</taxon>
        <taxon>Pleosporales</taxon>
        <taxon>Pleosporineae</taxon>
        <taxon>Pleosporaceae</taxon>
        <taxon>Pyrenophora</taxon>
    </lineage>
</organism>
<name>A0A5M9LNE9_9PLEO</name>
<reference evidence="1 2" key="1">
    <citation type="journal article" date="2018" name="BMC Genomics">
        <title>Comparative genomics of the wheat fungal pathogen Pyrenophora tritici-repentis reveals chromosomal variations and genome plasticity.</title>
        <authorList>
            <person name="Moolhuijzen P."/>
            <person name="See P.T."/>
            <person name="Hane J.K."/>
            <person name="Shi G."/>
            <person name="Liu Z."/>
            <person name="Oliver R.P."/>
            <person name="Moffat C.S."/>
        </authorList>
    </citation>
    <scope>NUCLEOTIDE SEQUENCE [LARGE SCALE GENOMIC DNA]</scope>
    <source>
        <strain evidence="1">M4</strain>
    </source>
</reference>
<comment type="caution">
    <text evidence="1">The sequence shown here is derived from an EMBL/GenBank/DDBJ whole genome shotgun (WGS) entry which is preliminary data.</text>
</comment>
<gene>
    <name evidence="1" type="ORF">PtrM4_011850</name>
</gene>
<dbReference type="RefSeq" id="XP_065965235.1">
    <property type="nucleotide sequence ID" value="XM_066103033.1"/>
</dbReference>